<evidence type="ECO:0000313" key="10">
    <source>
        <dbReference type="EMBL" id="KAE9331055.1"/>
    </source>
</evidence>
<dbReference type="EMBL" id="QXGE01000001">
    <property type="protein sequence ID" value="KAE9331055.1"/>
    <property type="molecule type" value="Genomic_DNA"/>
</dbReference>
<evidence type="ECO:0000313" key="18">
    <source>
        <dbReference type="Proteomes" id="UP000476176"/>
    </source>
</evidence>
<evidence type="ECO:0000313" key="2">
    <source>
        <dbReference type="EMBL" id="KAE8950462.1"/>
    </source>
</evidence>
<dbReference type="Proteomes" id="UP000488956">
    <property type="component" value="Unassembled WGS sequence"/>
</dbReference>
<evidence type="ECO:0000313" key="8">
    <source>
        <dbReference type="EMBL" id="KAE9241396.1"/>
    </source>
</evidence>
<keyword evidence="12" id="KW-1185">Reference proteome</keyword>
<comment type="caution">
    <text evidence="3">The sequence shown here is derived from an EMBL/GenBank/DDBJ whole genome shotgun (WGS) entry which is preliminary data.</text>
</comment>
<dbReference type="Proteomes" id="UP000440732">
    <property type="component" value="Unassembled WGS sequence"/>
</dbReference>
<dbReference type="EMBL" id="QXGC01000298">
    <property type="protein sequence ID" value="KAE9241396.1"/>
    <property type="molecule type" value="Genomic_DNA"/>
</dbReference>
<dbReference type="EMBL" id="QXGF01000001">
    <property type="protein sequence ID" value="KAE8950462.1"/>
    <property type="molecule type" value="Genomic_DNA"/>
</dbReference>
<evidence type="ECO:0000313" key="13">
    <source>
        <dbReference type="Proteomes" id="UP000437068"/>
    </source>
</evidence>
<organism evidence="3 17">
    <name type="scientific">Phytophthora fragariae</name>
    <dbReference type="NCBI Taxonomy" id="53985"/>
    <lineage>
        <taxon>Eukaryota</taxon>
        <taxon>Sar</taxon>
        <taxon>Stramenopiles</taxon>
        <taxon>Oomycota</taxon>
        <taxon>Peronosporomycetes</taxon>
        <taxon>Peronosporales</taxon>
        <taxon>Peronosporaceae</taxon>
        <taxon>Phytophthora</taxon>
    </lineage>
</organism>
<feature type="region of interest" description="Disordered" evidence="1">
    <location>
        <begin position="109"/>
        <end position="134"/>
    </location>
</feature>
<evidence type="ECO:0000313" key="19">
    <source>
        <dbReference type="Proteomes" id="UP000488956"/>
    </source>
</evidence>
<dbReference type="Proteomes" id="UP000460718">
    <property type="component" value="Unassembled WGS sequence"/>
</dbReference>
<evidence type="ECO:0000313" key="11">
    <source>
        <dbReference type="Proteomes" id="UP000429523"/>
    </source>
</evidence>
<dbReference type="EMBL" id="QXGB01000001">
    <property type="protein sequence ID" value="KAE9238868.1"/>
    <property type="molecule type" value="Genomic_DNA"/>
</dbReference>
<dbReference type="AlphaFoldDB" id="A0A6A3KTA3"/>
<evidence type="ECO:0000313" key="7">
    <source>
        <dbReference type="EMBL" id="KAE9238868.1"/>
    </source>
</evidence>
<accession>A0A6A3KTA3</accession>
<evidence type="ECO:0000313" key="3">
    <source>
        <dbReference type="EMBL" id="KAE9008505.1"/>
    </source>
</evidence>
<dbReference type="EMBL" id="QXGD01000367">
    <property type="protein sequence ID" value="KAE9241776.1"/>
    <property type="molecule type" value="Genomic_DNA"/>
</dbReference>
<sequence>MDLYTKAYVQSCKSCMMSKSCTGRKTGKIQPILLPAVCWGVVLTDFITRLPVLTIMVVVDKLLKRPVYTPTHITATVEDTAKLFFNNVIRYYEIPSTIISNGEVYGKILDSTGEPNEDQTGDDNCPPSSSRRSN</sequence>
<evidence type="ECO:0000256" key="1">
    <source>
        <dbReference type="SAM" id="MobiDB-lite"/>
    </source>
</evidence>
<dbReference type="Proteomes" id="UP000440367">
    <property type="component" value="Unassembled WGS sequence"/>
</dbReference>
<evidence type="ECO:0008006" key="20">
    <source>
        <dbReference type="Google" id="ProtNLM"/>
    </source>
</evidence>
<protein>
    <recommendedName>
        <fullName evidence="20">Integrase catalytic domain-containing protein</fullName>
    </recommendedName>
</protein>
<evidence type="ECO:0000313" key="9">
    <source>
        <dbReference type="EMBL" id="KAE9241776.1"/>
    </source>
</evidence>
<evidence type="ECO:0000313" key="12">
    <source>
        <dbReference type="Proteomes" id="UP000433483"/>
    </source>
</evidence>
<proteinExistence type="predicted"/>
<dbReference type="OrthoDB" id="167591at2759"/>
<evidence type="ECO:0000313" key="6">
    <source>
        <dbReference type="EMBL" id="KAE9156082.1"/>
    </source>
</evidence>
<dbReference type="Proteomes" id="UP000476176">
    <property type="component" value="Unassembled WGS sequence"/>
</dbReference>
<evidence type="ECO:0000313" key="5">
    <source>
        <dbReference type="EMBL" id="KAE9141632.1"/>
    </source>
</evidence>
<dbReference type="EMBL" id="QXFW01000566">
    <property type="protein sequence ID" value="KAE9008505.1"/>
    <property type="molecule type" value="Genomic_DNA"/>
</dbReference>
<name>A0A6A3KTA3_9STRA</name>
<dbReference type="EMBL" id="QXFX01000303">
    <property type="protein sequence ID" value="KAE9121225.1"/>
    <property type="molecule type" value="Genomic_DNA"/>
</dbReference>
<reference evidence="17 18" key="1">
    <citation type="submission" date="2018-09" db="EMBL/GenBank/DDBJ databases">
        <title>Genomic investigation of the strawberry pathogen Phytophthora fragariae indicates pathogenicity is determined by transcriptional variation in three key races.</title>
        <authorList>
            <person name="Adams T.M."/>
            <person name="Armitage A.D."/>
            <person name="Sobczyk M.K."/>
            <person name="Bates H.J."/>
            <person name="Dunwell J.M."/>
            <person name="Nellist C.F."/>
            <person name="Harrison R.J."/>
        </authorList>
    </citation>
    <scope>NUCLEOTIDE SEQUENCE [LARGE SCALE GENOMIC DNA]</scope>
    <source>
        <strain evidence="10 13">A4</strain>
        <strain evidence="9 14">BC-1</strain>
        <strain evidence="8 18">BC-23</strain>
        <strain evidence="7 12">NOV-27</strain>
        <strain evidence="6 15">NOV-5</strain>
        <strain evidence="5 16">NOV-71</strain>
        <strain evidence="2 11">NOV-9</strain>
        <strain evidence="4 19">ONT-3</strain>
        <strain evidence="3 17">SCRP245</strain>
    </source>
</reference>
<evidence type="ECO:0000313" key="17">
    <source>
        <dbReference type="Proteomes" id="UP000460718"/>
    </source>
</evidence>
<dbReference type="EMBL" id="QXFZ01000002">
    <property type="protein sequence ID" value="KAE9141632.1"/>
    <property type="molecule type" value="Genomic_DNA"/>
</dbReference>
<evidence type="ECO:0000313" key="4">
    <source>
        <dbReference type="EMBL" id="KAE9121225.1"/>
    </source>
</evidence>
<evidence type="ECO:0000313" key="15">
    <source>
        <dbReference type="Proteomes" id="UP000440732"/>
    </source>
</evidence>
<dbReference type="Proteomes" id="UP000437068">
    <property type="component" value="Unassembled WGS sequence"/>
</dbReference>
<dbReference type="EMBL" id="QXGA01000001">
    <property type="protein sequence ID" value="KAE9156082.1"/>
    <property type="molecule type" value="Genomic_DNA"/>
</dbReference>
<gene>
    <name evidence="10" type="ORF">PF001_g52</name>
    <name evidence="9" type="ORF">PF002_g9085</name>
    <name evidence="8" type="ORF">PF004_g7073</name>
    <name evidence="7" type="ORF">PF005_g13</name>
    <name evidence="6" type="ORF">PF006_g13</name>
    <name evidence="5" type="ORF">PF007_g119</name>
    <name evidence="2" type="ORF">PF009_g13</name>
    <name evidence="4" type="ORF">PF010_g7196</name>
    <name evidence="3" type="ORF">PF011_g10687</name>
</gene>
<dbReference type="Proteomes" id="UP000429523">
    <property type="component" value="Unassembled WGS sequence"/>
</dbReference>
<dbReference type="Proteomes" id="UP000433483">
    <property type="component" value="Unassembled WGS sequence"/>
</dbReference>
<dbReference type="Proteomes" id="UP000441208">
    <property type="component" value="Unassembled WGS sequence"/>
</dbReference>
<evidence type="ECO:0000313" key="16">
    <source>
        <dbReference type="Proteomes" id="UP000441208"/>
    </source>
</evidence>
<evidence type="ECO:0000313" key="14">
    <source>
        <dbReference type="Proteomes" id="UP000440367"/>
    </source>
</evidence>